<evidence type="ECO:0000256" key="2">
    <source>
        <dbReference type="SAM" id="MobiDB-lite"/>
    </source>
</evidence>
<dbReference type="OrthoDB" id="2351940at2759"/>
<feature type="region of interest" description="Disordered" evidence="2">
    <location>
        <begin position="1"/>
        <end position="172"/>
    </location>
</feature>
<dbReference type="AlphaFoldDB" id="A0A6A7BG22"/>
<dbReference type="EMBL" id="MU006293">
    <property type="protein sequence ID" value="KAF2854350.1"/>
    <property type="molecule type" value="Genomic_DNA"/>
</dbReference>
<accession>A0A6A7BG22</accession>
<feature type="compositionally biased region" description="Acidic residues" evidence="2">
    <location>
        <begin position="442"/>
        <end position="451"/>
    </location>
</feature>
<protein>
    <submittedName>
        <fullName evidence="3">Uncharacterized protein</fullName>
    </submittedName>
</protein>
<feature type="region of interest" description="Disordered" evidence="2">
    <location>
        <begin position="424"/>
        <end position="486"/>
    </location>
</feature>
<feature type="compositionally biased region" description="Low complexity" evidence="2">
    <location>
        <begin position="291"/>
        <end position="304"/>
    </location>
</feature>
<keyword evidence="4" id="KW-1185">Reference proteome</keyword>
<gene>
    <name evidence="3" type="ORF">T440DRAFT_552216</name>
</gene>
<feature type="region of interest" description="Disordered" evidence="2">
    <location>
        <begin position="290"/>
        <end position="313"/>
    </location>
</feature>
<feature type="compositionally biased region" description="Polar residues" evidence="2">
    <location>
        <begin position="16"/>
        <end position="34"/>
    </location>
</feature>
<feature type="coiled-coil region" evidence="1">
    <location>
        <begin position="330"/>
        <end position="357"/>
    </location>
</feature>
<reference evidence="3" key="1">
    <citation type="submission" date="2020-01" db="EMBL/GenBank/DDBJ databases">
        <authorList>
            <consortium name="DOE Joint Genome Institute"/>
            <person name="Haridas S."/>
            <person name="Albert R."/>
            <person name="Binder M."/>
            <person name="Bloem J."/>
            <person name="Labutti K."/>
            <person name="Salamov A."/>
            <person name="Andreopoulos B."/>
            <person name="Baker S.E."/>
            <person name="Barry K."/>
            <person name="Bills G."/>
            <person name="Bluhm B.H."/>
            <person name="Cannon C."/>
            <person name="Castanera R."/>
            <person name="Culley D.E."/>
            <person name="Daum C."/>
            <person name="Ezra D."/>
            <person name="Gonzalez J.B."/>
            <person name="Henrissat B."/>
            <person name="Kuo A."/>
            <person name="Liang C."/>
            <person name="Lipzen A."/>
            <person name="Lutzoni F."/>
            <person name="Magnuson J."/>
            <person name="Mondo S."/>
            <person name="Nolan M."/>
            <person name="Ohm R."/>
            <person name="Pangilinan J."/>
            <person name="Park H.-J."/>
            <person name="Ramirez L."/>
            <person name="Alfaro M."/>
            <person name="Sun H."/>
            <person name="Tritt A."/>
            <person name="Yoshinaga Y."/>
            <person name="Zwiers L.-H."/>
            <person name="Turgeon B.G."/>
            <person name="Goodwin S.B."/>
            <person name="Spatafora J.W."/>
            <person name="Crous P.W."/>
            <person name="Grigoriev I.V."/>
        </authorList>
    </citation>
    <scope>NUCLEOTIDE SEQUENCE</scope>
    <source>
        <strain evidence="3">IPT5</strain>
    </source>
</reference>
<evidence type="ECO:0000313" key="4">
    <source>
        <dbReference type="Proteomes" id="UP000799423"/>
    </source>
</evidence>
<sequence>MPRPPASPSPPPISFAYTTGSFDYPHASTTSRPTLRTDIASATRHAASPSLERPQEPPAPSRLDRASRRGRFLSPELAHLPSMRPPTANPNRPRATPSERYLRRSQARIRDQRSADMDSVPDFASLLSDMPGNDPFAPSHPRPPPSLRARSPTVEVNSERRNKRRKLQHDTQEKNEYTCYKYGYKGQVVPGRLRMEIFSCDGGEHRRDNSPGLYRVQNVLRNDKSVYCSERSQCNLLLKHMGEASFALEKVVIRAPDRGFNAPVQEGLVFVSMSADELLPGTAAYCMQYESQSPARSPSPVSPSADDGSEDEQLSLREAMNDPRIWQHMSQAQQATREEAVERIENLRRRRDEMLQAVESRSSSLLFPGSMRIGADMLDDARAERQRQRRSDPERRRILRQMVEHEEEQDVDNCDHAADESYNSAVGMSAPTPPPFTVTTATEEEESDSNEEISSAAILADRLRRESRWRPDSDEEDDGRYTPPLGSLRLPSALDYSTYGEWRERRERYMEPIRATRVATPSRIDAPTATDGLIHPHARFFIAKNKNKITIKFTPAISGKHVLLKLWSPKHDGNIDIESVQFYGYSGPRFFPATQPR</sequence>
<name>A0A6A7BG22_9PLEO</name>
<evidence type="ECO:0000313" key="3">
    <source>
        <dbReference type="EMBL" id="KAF2854350.1"/>
    </source>
</evidence>
<organism evidence="3 4">
    <name type="scientific">Plenodomus tracheiphilus IPT5</name>
    <dbReference type="NCBI Taxonomy" id="1408161"/>
    <lineage>
        <taxon>Eukaryota</taxon>
        <taxon>Fungi</taxon>
        <taxon>Dikarya</taxon>
        <taxon>Ascomycota</taxon>
        <taxon>Pezizomycotina</taxon>
        <taxon>Dothideomycetes</taxon>
        <taxon>Pleosporomycetidae</taxon>
        <taxon>Pleosporales</taxon>
        <taxon>Pleosporineae</taxon>
        <taxon>Leptosphaeriaceae</taxon>
        <taxon>Plenodomus</taxon>
    </lineage>
</organism>
<evidence type="ECO:0000256" key="1">
    <source>
        <dbReference type="SAM" id="Coils"/>
    </source>
</evidence>
<feature type="compositionally biased region" description="Pro residues" evidence="2">
    <location>
        <begin position="1"/>
        <end position="13"/>
    </location>
</feature>
<dbReference type="Proteomes" id="UP000799423">
    <property type="component" value="Unassembled WGS sequence"/>
</dbReference>
<proteinExistence type="predicted"/>
<feature type="compositionally biased region" description="Basic and acidic residues" evidence="2">
    <location>
        <begin position="461"/>
        <end position="472"/>
    </location>
</feature>
<keyword evidence="1" id="KW-0175">Coiled coil</keyword>